<protein>
    <submittedName>
        <fullName evidence="1">Uncharacterized protein</fullName>
    </submittedName>
</protein>
<gene>
    <name evidence="1" type="ORF">F4820DRAFT_446086</name>
</gene>
<sequence length="82" mass="9282">MGDDRAEHLGYFPILFLSGVTAGAIFVLEQYDAGCVASRCEVRPYLTTQSEGFDHLFGRELPIRGDGIYRCFRTCLRDLDKM</sequence>
<accession>A0ACB9Z6Y1</accession>
<comment type="caution">
    <text evidence="1">The sequence shown here is derived from an EMBL/GenBank/DDBJ whole genome shotgun (WGS) entry which is preliminary data.</text>
</comment>
<dbReference type="EMBL" id="MU393447">
    <property type="protein sequence ID" value="KAI4867457.1"/>
    <property type="molecule type" value="Genomic_DNA"/>
</dbReference>
<evidence type="ECO:0000313" key="1">
    <source>
        <dbReference type="EMBL" id="KAI4867457.1"/>
    </source>
</evidence>
<dbReference type="Proteomes" id="UP001497700">
    <property type="component" value="Unassembled WGS sequence"/>
</dbReference>
<organism evidence="1 2">
    <name type="scientific">Hypoxylon rubiginosum</name>
    <dbReference type="NCBI Taxonomy" id="110542"/>
    <lineage>
        <taxon>Eukaryota</taxon>
        <taxon>Fungi</taxon>
        <taxon>Dikarya</taxon>
        <taxon>Ascomycota</taxon>
        <taxon>Pezizomycotina</taxon>
        <taxon>Sordariomycetes</taxon>
        <taxon>Xylariomycetidae</taxon>
        <taxon>Xylariales</taxon>
        <taxon>Hypoxylaceae</taxon>
        <taxon>Hypoxylon</taxon>
    </lineage>
</organism>
<name>A0ACB9Z6Y1_9PEZI</name>
<evidence type="ECO:0000313" key="2">
    <source>
        <dbReference type="Proteomes" id="UP001497700"/>
    </source>
</evidence>
<proteinExistence type="predicted"/>
<reference evidence="1 2" key="1">
    <citation type="journal article" date="2022" name="New Phytol.">
        <title>Ecological generalism drives hyperdiversity of secondary metabolite gene clusters in xylarialean endophytes.</title>
        <authorList>
            <person name="Franco M.E.E."/>
            <person name="Wisecaver J.H."/>
            <person name="Arnold A.E."/>
            <person name="Ju Y.M."/>
            <person name="Slot J.C."/>
            <person name="Ahrendt S."/>
            <person name="Moore L.P."/>
            <person name="Eastman K.E."/>
            <person name="Scott K."/>
            <person name="Konkel Z."/>
            <person name="Mondo S.J."/>
            <person name="Kuo A."/>
            <person name="Hayes R.D."/>
            <person name="Haridas S."/>
            <person name="Andreopoulos B."/>
            <person name="Riley R."/>
            <person name="LaButti K."/>
            <person name="Pangilinan J."/>
            <person name="Lipzen A."/>
            <person name="Amirebrahimi M."/>
            <person name="Yan J."/>
            <person name="Adam C."/>
            <person name="Keymanesh K."/>
            <person name="Ng V."/>
            <person name="Louie K."/>
            <person name="Northen T."/>
            <person name="Drula E."/>
            <person name="Henrissat B."/>
            <person name="Hsieh H.M."/>
            <person name="Youens-Clark K."/>
            <person name="Lutzoni F."/>
            <person name="Miadlikowska J."/>
            <person name="Eastwood D.C."/>
            <person name="Hamelin R.C."/>
            <person name="Grigoriev I.V."/>
            <person name="U'Ren J.M."/>
        </authorList>
    </citation>
    <scope>NUCLEOTIDE SEQUENCE [LARGE SCALE GENOMIC DNA]</scope>
    <source>
        <strain evidence="1 2">CBS 119005</strain>
    </source>
</reference>
<keyword evidence="2" id="KW-1185">Reference proteome</keyword>